<sequence>MTETEDKRFLYSNFQVTVGESTVGFSEVSGLCIEYEAVGYYRDGLSFVSGPALIIGKMKPVNLVLKKGLTEMKDYYHLEQWINKCGEDPFDKLARRDVTIMGFNKKKENGVLKLNEQISWKALAAMPVKLSVSSFDALKNEVVIASFELLVAKLIVTYEPKPQ</sequence>
<evidence type="ECO:0008006" key="3">
    <source>
        <dbReference type="Google" id="ProtNLM"/>
    </source>
</evidence>
<dbReference type="GO" id="GO:0005198">
    <property type="term" value="F:structural molecule activity"/>
    <property type="evidence" value="ECO:0007669"/>
    <property type="project" value="InterPro"/>
</dbReference>
<comment type="caution">
    <text evidence="1">The sequence shown here is derived from an EMBL/GenBank/DDBJ whole genome shotgun (WGS) entry which is preliminary data.</text>
</comment>
<dbReference type="AlphaFoldDB" id="A0A2W4S4Y9"/>
<proteinExistence type="predicted"/>
<name>A0A2W4S4Y9_9GAMM</name>
<dbReference type="EMBL" id="QJPH01000590">
    <property type="protein sequence ID" value="PZN68984.1"/>
    <property type="molecule type" value="Genomic_DNA"/>
</dbReference>
<organism evidence="1 2">
    <name type="scientific">Candidatus Methylumidiphilus alinenensis</name>
    <dbReference type="NCBI Taxonomy" id="2202197"/>
    <lineage>
        <taxon>Bacteria</taxon>
        <taxon>Pseudomonadati</taxon>
        <taxon>Pseudomonadota</taxon>
        <taxon>Gammaproteobacteria</taxon>
        <taxon>Methylococcales</taxon>
        <taxon>Candidatus Methylumidiphilus</taxon>
    </lineage>
</organism>
<accession>A0A2W4S4Y9</accession>
<evidence type="ECO:0000313" key="2">
    <source>
        <dbReference type="Proteomes" id="UP000249396"/>
    </source>
</evidence>
<reference evidence="1 2" key="1">
    <citation type="journal article" date="2018" name="Aquat. Microb. Ecol.">
        <title>Gammaproteobacterial methanotrophs dominate.</title>
        <authorList>
            <person name="Rissanen A.J."/>
            <person name="Saarenheimo J."/>
            <person name="Tiirola M."/>
            <person name="Peura S."/>
            <person name="Aalto S.L."/>
            <person name="Karvinen A."/>
            <person name="Nykanen H."/>
        </authorList>
    </citation>
    <scope>NUCLEOTIDE SEQUENCE [LARGE SCALE GENOMIC DNA]</scope>
    <source>
        <strain evidence="1">AMbin10</strain>
    </source>
</reference>
<protein>
    <recommendedName>
        <fullName evidence="3">Phage tail protein</fullName>
    </recommendedName>
</protein>
<dbReference type="InterPro" id="IPR010667">
    <property type="entry name" value="Phage_T4_Gp19"/>
</dbReference>
<dbReference type="Proteomes" id="UP000249396">
    <property type="component" value="Unassembled WGS sequence"/>
</dbReference>
<gene>
    <name evidence="1" type="ORF">DM484_30565</name>
</gene>
<evidence type="ECO:0000313" key="1">
    <source>
        <dbReference type="EMBL" id="PZN68984.1"/>
    </source>
</evidence>
<dbReference type="Pfam" id="PF06841">
    <property type="entry name" value="Phage_T4_gp19"/>
    <property type="match status" value="1"/>
</dbReference>